<proteinExistence type="predicted"/>
<dbReference type="Proteomes" id="UP000294508">
    <property type="component" value="Unassembled WGS sequence"/>
</dbReference>
<keyword evidence="1" id="KW-0812">Transmembrane</keyword>
<dbReference type="AlphaFoldDB" id="A0A4R2HP52"/>
<comment type="caution">
    <text evidence="2">The sequence shown here is derived from an EMBL/GenBank/DDBJ whole genome shotgun (WGS) entry which is preliminary data.</text>
</comment>
<organism evidence="2 3">
    <name type="scientific">Kribbella steppae</name>
    <dbReference type="NCBI Taxonomy" id="2512223"/>
    <lineage>
        <taxon>Bacteria</taxon>
        <taxon>Bacillati</taxon>
        <taxon>Actinomycetota</taxon>
        <taxon>Actinomycetes</taxon>
        <taxon>Propionibacteriales</taxon>
        <taxon>Kribbellaceae</taxon>
        <taxon>Kribbella</taxon>
    </lineage>
</organism>
<evidence type="ECO:0000313" key="3">
    <source>
        <dbReference type="Proteomes" id="UP000294508"/>
    </source>
</evidence>
<dbReference type="OrthoDB" id="3830459at2"/>
<protein>
    <submittedName>
        <fullName evidence="2">Uncharacterized protein</fullName>
    </submittedName>
</protein>
<name>A0A4R2HP52_9ACTN</name>
<accession>A0A4R2HP52</accession>
<dbReference type="RefSeq" id="WP_132209576.1">
    <property type="nucleotide sequence ID" value="NZ_SLWN01000004.1"/>
</dbReference>
<dbReference type="EMBL" id="SLWN01000004">
    <property type="protein sequence ID" value="TCO32827.1"/>
    <property type="molecule type" value="Genomic_DNA"/>
</dbReference>
<evidence type="ECO:0000313" key="2">
    <source>
        <dbReference type="EMBL" id="TCO32827.1"/>
    </source>
</evidence>
<keyword evidence="3" id="KW-1185">Reference proteome</keyword>
<reference evidence="2 3" key="1">
    <citation type="journal article" date="2015" name="Stand. Genomic Sci.">
        <title>Genomic Encyclopedia of Bacterial and Archaeal Type Strains, Phase III: the genomes of soil and plant-associated and newly described type strains.</title>
        <authorList>
            <person name="Whitman W.B."/>
            <person name="Woyke T."/>
            <person name="Klenk H.P."/>
            <person name="Zhou Y."/>
            <person name="Lilburn T.G."/>
            <person name="Beck B.J."/>
            <person name="De Vos P."/>
            <person name="Vandamme P."/>
            <person name="Eisen J.A."/>
            <person name="Garrity G."/>
            <person name="Hugenholtz P."/>
            <person name="Kyrpides N.C."/>
        </authorList>
    </citation>
    <scope>NUCLEOTIDE SEQUENCE [LARGE SCALE GENOMIC DNA]</scope>
    <source>
        <strain evidence="2 3">VKM Ac-2572</strain>
    </source>
</reference>
<keyword evidence="1" id="KW-1133">Transmembrane helix</keyword>
<keyword evidence="1" id="KW-0472">Membrane</keyword>
<gene>
    <name evidence="2" type="ORF">EV652_104433</name>
</gene>
<evidence type="ECO:0000256" key="1">
    <source>
        <dbReference type="SAM" id="Phobius"/>
    </source>
</evidence>
<feature type="transmembrane region" description="Helical" evidence="1">
    <location>
        <begin position="40"/>
        <end position="61"/>
    </location>
</feature>
<sequence>MTRETSIARVLLVLVFAPAGGLFGKAVAEAAQGRQWWPWLLAALVWLVVTGLVSVAVTNHFDEHR</sequence>